<evidence type="ECO:0000313" key="3">
    <source>
        <dbReference type="EMBL" id="QPZ37059.1"/>
    </source>
</evidence>
<dbReference type="RefSeq" id="WP_166993130.1">
    <property type="nucleotide sequence ID" value="NZ_CP061169.1"/>
</dbReference>
<name>A0ABX6YE48_9MICO</name>
<protein>
    <submittedName>
        <fullName evidence="3">Uncharacterized protein</fullName>
    </submittedName>
</protein>
<dbReference type="Proteomes" id="UP000662814">
    <property type="component" value="Chromosome"/>
</dbReference>
<keyword evidence="4" id="KW-1185">Reference proteome</keyword>
<evidence type="ECO:0000259" key="1">
    <source>
        <dbReference type="Pfam" id="PF26035"/>
    </source>
</evidence>
<proteinExistence type="predicted"/>
<organism evidence="3 4">
    <name type="scientific">Paramicrobacterium chengjingii</name>
    <dbReference type="NCBI Taxonomy" id="2769067"/>
    <lineage>
        <taxon>Bacteria</taxon>
        <taxon>Bacillati</taxon>
        <taxon>Actinomycetota</taxon>
        <taxon>Actinomycetes</taxon>
        <taxon>Micrococcales</taxon>
        <taxon>Microbacteriaceae</taxon>
        <taxon>Paramicrobacterium</taxon>
    </lineage>
</organism>
<feature type="domain" description="DUF8010" evidence="1">
    <location>
        <begin position="1"/>
        <end position="92"/>
    </location>
</feature>
<reference evidence="3 4" key="1">
    <citation type="submission" date="2020-12" db="EMBL/GenBank/DDBJ databases">
        <title>Microbacterium sp. HY060.</title>
        <authorList>
            <person name="Zhou J."/>
        </authorList>
    </citation>
    <scope>NUCLEOTIDE SEQUENCE [LARGE SCALE GENOMIC DNA]</scope>
    <source>
        <strain evidence="3 4">HY60</strain>
    </source>
</reference>
<sequence>MTETFTLSDTDAVSDLGTFVGRAKRVDPDAVRFLASGGVLAVYVPVLYARGILDQSATILGLRTYAENSDATFDRTVNPVSVSERIARLEGTGSARLSMPPSDVQAPWTGIAPPRSGWAQIASIDVDVLSGAARAGVERISSELPRDAGDPVVQRIRASVWGEDIAQVPELPAGAAFAADSLGFISEPETARVLQSGNWLRLSLRRGHVLVRRR</sequence>
<evidence type="ECO:0000313" key="4">
    <source>
        <dbReference type="Proteomes" id="UP000662814"/>
    </source>
</evidence>
<feature type="domain" description="DUF8185" evidence="2">
    <location>
        <begin position="113"/>
        <end position="214"/>
    </location>
</feature>
<dbReference type="Pfam" id="PF26572">
    <property type="entry name" value="DUF8185"/>
    <property type="match status" value="1"/>
</dbReference>
<dbReference type="InterPro" id="IPR058498">
    <property type="entry name" value="DUF8185"/>
</dbReference>
<dbReference type="EMBL" id="CP061169">
    <property type="protein sequence ID" value="QPZ37059.1"/>
    <property type="molecule type" value="Genomic_DNA"/>
</dbReference>
<evidence type="ECO:0000259" key="2">
    <source>
        <dbReference type="Pfam" id="PF26572"/>
    </source>
</evidence>
<gene>
    <name evidence="3" type="ORF">HCR76_09205</name>
</gene>
<dbReference type="InterPro" id="IPR058323">
    <property type="entry name" value="DUF8010"/>
</dbReference>
<dbReference type="Pfam" id="PF26035">
    <property type="entry name" value="DUF8010"/>
    <property type="match status" value="1"/>
</dbReference>
<accession>A0ABX6YE48</accession>